<sequence>MKFVEQISIKGWIRIGVLNLLLVAVLGILMRLKFILTIPFLDLKHVQHAHSHFAFAGWVTHMLMLFLVLVTFRLQKKDNLPPHQNRILFSNLLCSLGMLFSFLYQGYGSLSISLSTGNILVSYVFAIFTWRDIRQQNLDPKIARWFYLSLVFLVLSSFGTFYLAYLKVTQQSNLKGHLSALYFYLHFQYNGWFFFAIMGLVQHILNKQQALLRETDKLFYILSIATAPLYFLSILWTKPSTLAYLTIVIFAIGQLAIWRYWMIHLYAPTTRKKFACMDNYLKLIFSLPPFALFFKFFLQTLSVIPALSAYVYGFRPVIIGYLHLVLLVIVSIFLISYAYLYGYFELSPRAKQFFTLFIIGVLLNELVLALQGFLALFTAGLPQAHIYLLIASTLIGIGLVGIIKASYNRLEKAT</sequence>
<keyword evidence="1" id="KW-1133">Transmembrane helix</keyword>
<dbReference type="STRING" id="561061.SAMN05660862_1047"/>
<feature type="transmembrane region" description="Helical" evidence="1">
    <location>
        <begin position="185"/>
        <end position="206"/>
    </location>
</feature>
<feature type="transmembrane region" description="Helical" evidence="1">
    <location>
        <begin position="318"/>
        <end position="341"/>
    </location>
</feature>
<evidence type="ECO:0000256" key="1">
    <source>
        <dbReference type="SAM" id="Phobius"/>
    </source>
</evidence>
<name>A0A1X7IMT9_9SPHI</name>
<protein>
    <submittedName>
        <fullName evidence="2">Uncharacterized protein</fullName>
    </submittedName>
</protein>
<gene>
    <name evidence="2" type="ORF">SAMN05660862_1047</name>
</gene>
<reference evidence="2 3" key="1">
    <citation type="submission" date="2017-04" db="EMBL/GenBank/DDBJ databases">
        <authorList>
            <person name="Afonso C.L."/>
            <person name="Miller P.J."/>
            <person name="Scott M.A."/>
            <person name="Spackman E."/>
            <person name="Goraichik I."/>
            <person name="Dimitrov K.M."/>
            <person name="Suarez D.L."/>
            <person name="Swayne D.E."/>
        </authorList>
    </citation>
    <scope>NUCLEOTIDE SEQUENCE [LARGE SCALE GENOMIC DNA]</scope>
    <source>
        <strain evidence="2 3">DSM 22418</strain>
    </source>
</reference>
<dbReference type="EMBL" id="FXAU01000001">
    <property type="protein sequence ID" value="SMG16244.1"/>
    <property type="molecule type" value="Genomic_DNA"/>
</dbReference>
<dbReference type="AlphaFoldDB" id="A0A1X7IMT9"/>
<keyword evidence="3" id="KW-1185">Reference proteome</keyword>
<dbReference type="RefSeq" id="WP_085471855.1">
    <property type="nucleotide sequence ID" value="NZ_FXAU01000001.1"/>
</dbReference>
<evidence type="ECO:0000313" key="3">
    <source>
        <dbReference type="Proteomes" id="UP000192980"/>
    </source>
</evidence>
<dbReference type="Proteomes" id="UP000192980">
    <property type="component" value="Unassembled WGS sequence"/>
</dbReference>
<organism evidence="2 3">
    <name type="scientific">Sphingobacterium psychroaquaticum</name>
    <dbReference type="NCBI Taxonomy" id="561061"/>
    <lineage>
        <taxon>Bacteria</taxon>
        <taxon>Pseudomonadati</taxon>
        <taxon>Bacteroidota</taxon>
        <taxon>Sphingobacteriia</taxon>
        <taxon>Sphingobacteriales</taxon>
        <taxon>Sphingobacteriaceae</taxon>
        <taxon>Sphingobacterium</taxon>
    </lineage>
</organism>
<feature type="transmembrane region" description="Helical" evidence="1">
    <location>
        <begin position="142"/>
        <end position="165"/>
    </location>
</feature>
<feature type="transmembrane region" description="Helical" evidence="1">
    <location>
        <begin position="86"/>
        <end position="104"/>
    </location>
</feature>
<feature type="transmembrane region" description="Helical" evidence="1">
    <location>
        <begin position="242"/>
        <end position="262"/>
    </location>
</feature>
<dbReference type="OrthoDB" id="2827525at2"/>
<proteinExistence type="predicted"/>
<feature type="transmembrane region" description="Helical" evidence="1">
    <location>
        <begin position="218"/>
        <end position="236"/>
    </location>
</feature>
<keyword evidence="1" id="KW-0812">Transmembrane</keyword>
<feature type="transmembrane region" description="Helical" evidence="1">
    <location>
        <begin position="12"/>
        <end position="32"/>
    </location>
</feature>
<feature type="transmembrane region" description="Helical" evidence="1">
    <location>
        <begin position="52"/>
        <end position="74"/>
    </location>
</feature>
<feature type="transmembrane region" description="Helical" evidence="1">
    <location>
        <begin position="353"/>
        <end position="378"/>
    </location>
</feature>
<keyword evidence="1" id="KW-0472">Membrane</keyword>
<feature type="transmembrane region" description="Helical" evidence="1">
    <location>
        <begin position="384"/>
        <end position="403"/>
    </location>
</feature>
<evidence type="ECO:0000313" key="2">
    <source>
        <dbReference type="EMBL" id="SMG16244.1"/>
    </source>
</evidence>
<feature type="transmembrane region" description="Helical" evidence="1">
    <location>
        <begin position="110"/>
        <end position="130"/>
    </location>
</feature>
<accession>A0A1X7IMT9</accession>
<feature type="transmembrane region" description="Helical" evidence="1">
    <location>
        <begin position="283"/>
        <end position="312"/>
    </location>
</feature>